<dbReference type="GO" id="GO:0045493">
    <property type="term" value="P:xylan catabolic process"/>
    <property type="evidence" value="ECO:0007669"/>
    <property type="project" value="UniProtKB-KW"/>
</dbReference>
<name>A0A4S4NNV5_9BACT</name>
<feature type="active site" description="Proton donor" evidence="8">
    <location>
        <position position="298"/>
    </location>
</feature>
<feature type="chain" id="PRO_5020447071" description="Xylan alpha-1,2-glucuronidase" evidence="10">
    <location>
        <begin position="20"/>
        <end position="702"/>
    </location>
</feature>
<dbReference type="EC" id="3.2.1.131" evidence="9"/>
<dbReference type="GO" id="GO:0033939">
    <property type="term" value="F:xylan alpha-1,2-glucuronosidase activity"/>
    <property type="evidence" value="ECO:0007669"/>
    <property type="project" value="UniProtKB-EC"/>
</dbReference>
<comment type="similarity">
    <text evidence="1 7 9">Belongs to the glycosyl hydrolase 67 family.</text>
</comment>
<gene>
    <name evidence="14" type="ORF">E4021_03630</name>
</gene>
<feature type="active site" description="Proton acceptor" evidence="8">
    <location>
        <position position="400"/>
    </location>
</feature>
<dbReference type="Proteomes" id="UP000308528">
    <property type="component" value="Unassembled WGS sequence"/>
</dbReference>
<dbReference type="PANTHER" id="PTHR39207">
    <property type="entry name" value="ALPHA-GLUCURONIDASE A"/>
    <property type="match status" value="1"/>
</dbReference>
<dbReference type="InterPro" id="IPR037054">
    <property type="entry name" value="A-glucoronidase_C_sf"/>
</dbReference>
<keyword evidence="4 9" id="KW-0119">Carbohydrate metabolism</keyword>
<comment type="caution">
    <text evidence="14">The sequence shown here is derived from an EMBL/GenBank/DDBJ whole genome shotgun (WGS) entry which is preliminary data.</text>
</comment>
<dbReference type="InterPro" id="IPR005154">
    <property type="entry name" value="Glyco_hydro_67_aGlcAse_N"/>
</dbReference>
<evidence type="ECO:0000259" key="11">
    <source>
        <dbReference type="Pfam" id="PF03648"/>
    </source>
</evidence>
<dbReference type="Pfam" id="PF03648">
    <property type="entry name" value="Glyco_hydro_67N"/>
    <property type="match status" value="1"/>
</dbReference>
<feature type="signal peptide" evidence="10">
    <location>
        <begin position="1"/>
        <end position="19"/>
    </location>
</feature>
<comment type="subunit">
    <text evidence="9">Homodimer.</text>
</comment>
<evidence type="ECO:0000256" key="6">
    <source>
        <dbReference type="ARBA" id="ARBA00023326"/>
    </source>
</evidence>
<dbReference type="InterPro" id="IPR017853">
    <property type="entry name" value="GH"/>
</dbReference>
<keyword evidence="15" id="KW-1185">Reference proteome</keyword>
<evidence type="ECO:0000256" key="4">
    <source>
        <dbReference type="ARBA" id="ARBA00023277"/>
    </source>
</evidence>
<protein>
    <recommendedName>
        <fullName evidence="9">Xylan alpha-1,2-glucuronidase</fullName>
        <ecNumber evidence="9">3.2.1.131</ecNumber>
    </recommendedName>
</protein>
<evidence type="ECO:0000256" key="1">
    <source>
        <dbReference type="ARBA" id="ARBA00008833"/>
    </source>
</evidence>
<dbReference type="Gene3D" id="3.20.20.80">
    <property type="entry name" value="Glycosidases"/>
    <property type="match status" value="1"/>
</dbReference>
<dbReference type="Pfam" id="PF07477">
    <property type="entry name" value="Glyco_hydro_67C"/>
    <property type="match status" value="1"/>
</dbReference>
<evidence type="ECO:0000256" key="3">
    <source>
        <dbReference type="ARBA" id="ARBA00022801"/>
    </source>
</evidence>
<dbReference type="PIRSF" id="PIRSF029900">
    <property type="entry name" value="Alpha-glucuronds"/>
    <property type="match status" value="1"/>
</dbReference>
<dbReference type="InterPro" id="IPR011100">
    <property type="entry name" value="Glyco_hydro_67_cat"/>
</dbReference>
<evidence type="ECO:0000313" key="14">
    <source>
        <dbReference type="EMBL" id="THH41699.1"/>
    </source>
</evidence>
<evidence type="ECO:0000256" key="9">
    <source>
        <dbReference type="RuleBase" id="RU361198"/>
    </source>
</evidence>
<sequence>MRLLLLLFCFGLSTLSLQAEDGYRLWLRYDPIQNTALGSAYRAQLGQLSIGPDVDTTQATLAASLLELRNGLRGLLGVELTPARISVGTSGAAGGLRWKRVGEDEVAREGYRLRQRDGQLELAASSNVGFLYGTFHLLRLLQTEADLKGLDLLETPAKELRILNHWDNLDGTVERGYAGFSIFNWHTLPDVLDPRYTDYARACASVGINGSVVTNVNANSLIFREDYLEKAAALADVFRPYGVRLYLTARFSAPVELGGLETADPLDPAVIAWWAEKTREIYEHIPDFGGFVVKANSEGQPGPREYGRSHAEGANVLADALAPYGGIVMWRAFVYNSDPEADRAAQAYEEFVPLDGKFRDNVMVQVKNGPIDFQPREPFSPLFGATPETPLLLELQITKEYLGQGTHLVGLAPLFSEVLQADTRQNGPGTTVASTVSGLAGVSNVGTARNWTGHPFGQADWYAFGRLAWDPALGPERIYDEWAAMTYRPESKVRSTITEMLITSREICVNYMTPLGLHHLMATGHHYGPGPWVSDLSRPEWNPAYYHRADSAGIGFDRTVTGSNAVAQYAPEVRAKFADPETCPPEYLLWFHHLPWDFQMDNGNTLWEELCYRYQAGVDGTEWLAIKWAALEGEIDPERHAEVSQYLTIQQREAEWWKNACLAYFQTFAQRPFPDGVTPPPHDVDHYRSLDYPYAPGIRPQW</sequence>
<dbReference type="InterPro" id="IPR011395">
    <property type="entry name" value="Glyco_hydro_67_aGlcAse"/>
</dbReference>
<feature type="domain" description="Glycosyl hydrolase family 67 C-terminal" evidence="12">
    <location>
        <begin position="452"/>
        <end position="676"/>
    </location>
</feature>
<dbReference type="OrthoDB" id="339499at2"/>
<dbReference type="Gene3D" id="3.30.379.10">
    <property type="entry name" value="Chitobiase/beta-hexosaminidase domain 2-like"/>
    <property type="match status" value="1"/>
</dbReference>
<evidence type="ECO:0000256" key="2">
    <source>
        <dbReference type="ARBA" id="ARBA00022651"/>
    </source>
</evidence>
<feature type="domain" description="Glycosyl hydrolase family 67 catalytic" evidence="13">
    <location>
        <begin position="141"/>
        <end position="451"/>
    </location>
</feature>
<dbReference type="RefSeq" id="WP_136456542.1">
    <property type="nucleotide sequence ID" value="NZ_SRSF01000001.1"/>
</dbReference>
<evidence type="ECO:0000313" key="15">
    <source>
        <dbReference type="Proteomes" id="UP000308528"/>
    </source>
</evidence>
<keyword evidence="5 7" id="KW-0326">Glycosidase</keyword>
<evidence type="ECO:0000256" key="8">
    <source>
        <dbReference type="PIRSR" id="PIRSR029900-1"/>
    </source>
</evidence>
<evidence type="ECO:0000259" key="13">
    <source>
        <dbReference type="Pfam" id="PF07488"/>
    </source>
</evidence>
<dbReference type="SUPFAM" id="SSF51445">
    <property type="entry name" value="(Trans)glycosidases"/>
    <property type="match status" value="1"/>
</dbReference>
<evidence type="ECO:0000259" key="12">
    <source>
        <dbReference type="Pfam" id="PF07477"/>
    </source>
</evidence>
<evidence type="ECO:0000256" key="10">
    <source>
        <dbReference type="SAM" id="SignalP"/>
    </source>
</evidence>
<keyword evidence="10" id="KW-0732">Signal</keyword>
<dbReference type="GO" id="GO:0046559">
    <property type="term" value="F:alpha-glucuronidase activity"/>
    <property type="evidence" value="ECO:0007669"/>
    <property type="project" value="InterPro"/>
</dbReference>
<dbReference type="InterPro" id="IPR011099">
    <property type="entry name" value="Glyco_hydro_67_C"/>
</dbReference>
<dbReference type="EMBL" id="SRSF01000001">
    <property type="protein sequence ID" value="THH41699.1"/>
    <property type="molecule type" value="Genomic_DNA"/>
</dbReference>
<accession>A0A4S4NNV5</accession>
<dbReference type="Pfam" id="PF07488">
    <property type="entry name" value="Glyco_hydro_67M"/>
    <property type="match status" value="1"/>
</dbReference>
<reference evidence="14 15" key="1">
    <citation type="submission" date="2019-04" db="EMBL/GenBank/DDBJ databases">
        <title>Lewinella litorea sp. nov., isolated from a marine sand.</title>
        <authorList>
            <person name="Yoon J.-H."/>
        </authorList>
    </citation>
    <scope>NUCLEOTIDE SEQUENCE [LARGE SCALE GENOMIC DNA]</scope>
    <source>
        <strain evidence="14 15">HSMS-39</strain>
    </source>
</reference>
<keyword evidence="6 9" id="KW-0624">Polysaccharide degradation</keyword>
<proteinExistence type="inferred from homology"/>
<dbReference type="AlphaFoldDB" id="A0A4S4NNV5"/>
<evidence type="ECO:0000256" key="7">
    <source>
        <dbReference type="PIRNR" id="PIRNR029900"/>
    </source>
</evidence>
<dbReference type="GO" id="GO:0005576">
    <property type="term" value="C:extracellular region"/>
    <property type="evidence" value="ECO:0007669"/>
    <property type="project" value="InterPro"/>
</dbReference>
<organism evidence="14 15">
    <name type="scientific">Neolewinella litorea</name>
    <dbReference type="NCBI Taxonomy" id="2562452"/>
    <lineage>
        <taxon>Bacteria</taxon>
        <taxon>Pseudomonadati</taxon>
        <taxon>Bacteroidota</taxon>
        <taxon>Saprospiria</taxon>
        <taxon>Saprospirales</taxon>
        <taxon>Lewinellaceae</taxon>
        <taxon>Neolewinella</taxon>
    </lineage>
</organism>
<dbReference type="PANTHER" id="PTHR39207:SF1">
    <property type="entry name" value="ALPHA-GLUCURONIDASE A"/>
    <property type="match status" value="1"/>
</dbReference>
<feature type="domain" description="Alpha glucuronidase N-terminal" evidence="11">
    <location>
        <begin position="25"/>
        <end position="137"/>
    </location>
</feature>
<feature type="active site" description="Proton acceptor" evidence="8">
    <location>
        <position position="372"/>
    </location>
</feature>
<keyword evidence="3 7" id="KW-0378">Hydrolase</keyword>
<dbReference type="InterPro" id="IPR029018">
    <property type="entry name" value="Hex-like_dom2"/>
</dbReference>
<dbReference type="Gene3D" id="3.90.1330.10">
    <property type="entry name" value="Alpha-glucuronidase, C-terminal domain"/>
    <property type="match status" value="1"/>
</dbReference>
<keyword evidence="2 7" id="KW-0858">Xylan degradation</keyword>
<evidence type="ECO:0000256" key="5">
    <source>
        <dbReference type="ARBA" id="ARBA00023295"/>
    </source>
</evidence>
<comment type="catalytic activity">
    <reaction evidence="9">
        <text>Hydrolysis of (1-&gt;2)-alpha-D-(4-O-methyl)glucuronosyl links in the main chain of hardwood xylans.</text>
        <dbReference type="EC" id="3.2.1.131"/>
    </reaction>
</comment>
<dbReference type="SUPFAM" id="SSF55545">
    <property type="entry name" value="beta-N-acetylhexosaminidase-like domain"/>
    <property type="match status" value="1"/>
</dbReference>